<protein>
    <submittedName>
        <fullName evidence="1">Uncharacterized protein</fullName>
    </submittedName>
</protein>
<organism evidence="1 2">
    <name type="scientific">Escherichia phage A73</name>
    <dbReference type="NCBI Taxonomy" id="3003819"/>
    <lineage>
        <taxon>Viruses</taxon>
        <taxon>Duplodnaviria</taxon>
        <taxon>Heunggongvirae</taxon>
        <taxon>Uroviricota</taxon>
        <taxon>Caudoviricetes</taxon>
        <taxon>Vequintavirinae</taxon>
        <taxon>Septuagintavirus</taxon>
        <taxon>Septuagintavirus A73</taxon>
    </lineage>
</organism>
<sequence length="80" mass="9589">MNMAHYNFQEIKRGAYFGHVDGPNDEVFRKSGTFTFYDVKSKDCLDIRETDWRHNFSGDERPFVLAQVEIKVDITWRPEW</sequence>
<dbReference type="EMBL" id="OP778609">
    <property type="protein sequence ID" value="WBF77694.1"/>
    <property type="molecule type" value="Genomic_DNA"/>
</dbReference>
<reference evidence="1 2" key="1">
    <citation type="submission" date="2022-11" db="EMBL/GenBank/DDBJ databases">
        <authorList>
            <person name="Cortes-Martin A."/>
            <person name="Buttimer C.T.H."/>
            <person name="Hill C."/>
        </authorList>
    </citation>
    <scope>NUCLEOTIDE SEQUENCE [LARGE SCALE GENOMIC DNA]</scope>
</reference>
<evidence type="ECO:0000313" key="1">
    <source>
        <dbReference type="EMBL" id="WBF77694.1"/>
    </source>
</evidence>
<dbReference type="Proteomes" id="UP001223579">
    <property type="component" value="Segment"/>
</dbReference>
<keyword evidence="2" id="KW-1185">Reference proteome</keyword>
<gene>
    <name evidence="1" type="ORF">A73_260</name>
</gene>
<proteinExistence type="predicted"/>
<name>A0AAF0AMT5_9CAUD</name>
<evidence type="ECO:0000313" key="2">
    <source>
        <dbReference type="Proteomes" id="UP001223579"/>
    </source>
</evidence>
<accession>A0AAF0AMT5</accession>